<keyword evidence="4" id="KW-1185">Reference proteome</keyword>
<feature type="domain" description="Helicase HerA-like C-terminal" evidence="2">
    <location>
        <begin position="20"/>
        <end position="490"/>
    </location>
</feature>
<accession>A0ABT5VM48</accession>
<dbReference type="PANTHER" id="PTHR30121:SF6">
    <property type="entry name" value="SLR6007 PROTEIN"/>
    <property type="match status" value="1"/>
</dbReference>
<gene>
    <name evidence="3" type="ORF">L3049_00720</name>
</gene>
<dbReference type="InterPro" id="IPR051162">
    <property type="entry name" value="T4SS_component"/>
</dbReference>
<evidence type="ECO:0000256" key="1">
    <source>
        <dbReference type="SAM" id="MobiDB-lite"/>
    </source>
</evidence>
<dbReference type="PANTHER" id="PTHR30121">
    <property type="entry name" value="UNCHARACTERIZED PROTEIN YJGR-RELATED"/>
    <property type="match status" value="1"/>
</dbReference>
<reference evidence="3 4" key="1">
    <citation type="submission" date="2022-01" db="EMBL/GenBank/DDBJ databases">
        <title>Labilibaculum sp. nov, a marine bacterium isolated from Antarctica.</title>
        <authorList>
            <person name="Dai W."/>
        </authorList>
    </citation>
    <scope>NUCLEOTIDE SEQUENCE [LARGE SCALE GENOMIC DNA]</scope>
    <source>
        <strain evidence="3 4">DW002</strain>
    </source>
</reference>
<dbReference type="Gene3D" id="3.40.50.300">
    <property type="entry name" value="P-loop containing nucleotide triphosphate hydrolases"/>
    <property type="match status" value="2"/>
</dbReference>
<dbReference type="Pfam" id="PF05872">
    <property type="entry name" value="HerA_C"/>
    <property type="match status" value="1"/>
</dbReference>
<feature type="region of interest" description="Disordered" evidence="1">
    <location>
        <begin position="440"/>
        <end position="466"/>
    </location>
</feature>
<proteinExistence type="predicted"/>
<evidence type="ECO:0000313" key="3">
    <source>
        <dbReference type="EMBL" id="MDE5416510.1"/>
    </source>
</evidence>
<dbReference type="SUPFAM" id="SSF52540">
    <property type="entry name" value="P-loop containing nucleoside triphosphate hydrolases"/>
    <property type="match status" value="1"/>
</dbReference>
<evidence type="ECO:0000313" key="4">
    <source>
        <dbReference type="Proteomes" id="UP001528920"/>
    </source>
</evidence>
<sequence>MTKETTLLIGGVMVDSTPIDGQRVTLSAKSLNRHGLISGATGTGKTKSLQVLIEELSGIGVPSLVMDIKGDISGLGAKGSTNKIIEKRAHHIQMDWIGKGFPIEFMSISEEPGVSLKSTISEFGPVILSKILSLNDTQTSLLSILFLFCDDKKLPLLDLDDLKTVLRYAAGEGKSEIQKTYGLVPINSAHAVMRRITQLEQQGGNRIFGEPSFDVDDLCKTDENGLGMVNIIRLTDVQSKPALFSAFMMALLAEVFEVFPEKGDVDKPELMIFIDEAHLIFKNASKELLNQLDTIIKLIRSKGIGVVFITQTPDDIPENILSQLGFKIQHALRAFTAKDRKAIKLLSQNFPESDVYDVENLITELGIGEALISSLDRKGRPTPLVHSLMRPPYSRMDILESVEIKTIIKDSKLIAKYNKELDRESAHEILMERIEQMLEKDEEDKEEKNRRKARPRTKRREKNQFEKIMSSSIGTTIVRELTRGILGVFGISTSTRRRKR</sequence>
<name>A0ABT5VM48_9BACT</name>
<evidence type="ECO:0000259" key="2">
    <source>
        <dbReference type="Pfam" id="PF05872"/>
    </source>
</evidence>
<protein>
    <submittedName>
        <fullName evidence="3">DUF853 domain-containing protein</fullName>
    </submittedName>
</protein>
<dbReference type="RefSeq" id="WP_275107852.1">
    <property type="nucleotide sequence ID" value="NZ_JAKJSC010000001.1"/>
</dbReference>
<dbReference type="InterPro" id="IPR027417">
    <property type="entry name" value="P-loop_NTPase"/>
</dbReference>
<organism evidence="3 4">
    <name type="scientific">Paralabilibaculum antarcticum</name>
    <dbReference type="NCBI Taxonomy" id="2912572"/>
    <lineage>
        <taxon>Bacteria</taxon>
        <taxon>Pseudomonadati</taxon>
        <taxon>Bacteroidota</taxon>
        <taxon>Bacteroidia</taxon>
        <taxon>Marinilabiliales</taxon>
        <taxon>Marinifilaceae</taxon>
        <taxon>Paralabilibaculum</taxon>
    </lineage>
</organism>
<dbReference type="InterPro" id="IPR033186">
    <property type="entry name" value="HerA_C"/>
</dbReference>
<comment type="caution">
    <text evidence="3">The sequence shown here is derived from an EMBL/GenBank/DDBJ whole genome shotgun (WGS) entry which is preliminary data.</text>
</comment>
<feature type="compositionally biased region" description="Basic residues" evidence="1">
    <location>
        <begin position="450"/>
        <end position="461"/>
    </location>
</feature>
<dbReference type="Proteomes" id="UP001528920">
    <property type="component" value="Unassembled WGS sequence"/>
</dbReference>
<dbReference type="EMBL" id="JAKJSC010000001">
    <property type="protein sequence ID" value="MDE5416510.1"/>
    <property type="molecule type" value="Genomic_DNA"/>
</dbReference>